<evidence type="ECO:0000256" key="1">
    <source>
        <dbReference type="ARBA" id="ARBA00001917"/>
    </source>
</evidence>
<dbReference type="Gene3D" id="3.20.20.70">
    <property type="entry name" value="Aldolase class I"/>
    <property type="match status" value="1"/>
</dbReference>
<name>A0AAD5EKG8_UMBRA</name>
<evidence type="ECO:0000256" key="3">
    <source>
        <dbReference type="ARBA" id="ARBA00023002"/>
    </source>
</evidence>
<evidence type="ECO:0000313" key="6">
    <source>
        <dbReference type="Proteomes" id="UP001206595"/>
    </source>
</evidence>
<evidence type="ECO:0000259" key="4">
    <source>
        <dbReference type="Pfam" id="PF00724"/>
    </source>
</evidence>
<accession>A0AAD5EKG8</accession>
<comment type="cofactor">
    <cofactor evidence="1">
        <name>FMN</name>
        <dbReference type="ChEBI" id="CHEBI:58210"/>
    </cofactor>
</comment>
<dbReference type="GO" id="GO:0005829">
    <property type="term" value="C:cytosol"/>
    <property type="evidence" value="ECO:0007669"/>
    <property type="project" value="UniProtKB-ARBA"/>
</dbReference>
<gene>
    <name evidence="5" type="ORF">K450DRAFT_167996</name>
</gene>
<keyword evidence="3" id="KW-0560">Oxidoreductase</keyword>
<dbReference type="GO" id="GO:0016628">
    <property type="term" value="F:oxidoreductase activity, acting on the CH-CH group of donors, NAD or NADP as acceptor"/>
    <property type="evidence" value="ECO:0007669"/>
    <property type="project" value="UniProtKB-ARBA"/>
</dbReference>
<feature type="domain" description="NADH:flavin oxidoreductase/NADH oxidase N-terminal" evidence="4">
    <location>
        <begin position="5"/>
        <end position="342"/>
    </location>
</feature>
<dbReference type="FunFam" id="3.20.20.70:FF:000059">
    <property type="entry name" value="N-ethylmaleimide reductase, FMN-linked"/>
    <property type="match status" value="1"/>
</dbReference>
<dbReference type="GO" id="GO:0010181">
    <property type="term" value="F:FMN binding"/>
    <property type="evidence" value="ECO:0007669"/>
    <property type="project" value="InterPro"/>
</dbReference>
<comment type="caution">
    <text evidence="5">The sequence shown here is derived from an EMBL/GenBank/DDBJ whole genome shotgun (WGS) entry which is preliminary data.</text>
</comment>
<dbReference type="AlphaFoldDB" id="A0AAD5EKG8"/>
<dbReference type="RefSeq" id="XP_051449640.1">
    <property type="nucleotide sequence ID" value="XM_051584067.1"/>
</dbReference>
<keyword evidence="6" id="KW-1185">Reference proteome</keyword>
<dbReference type="Pfam" id="PF00724">
    <property type="entry name" value="Oxidored_FMN"/>
    <property type="match status" value="1"/>
</dbReference>
<dbReference type="InterPro" id="IPR045247">
    <property type="entry name" value="Oye-like"/>
</dbReference>
<dbReference type="InterPro" id="IPR013785">
    <property type="entry name" value="Aldolase_TIM"/>
</dbReference>
<proteinExistence type="inferred from homology"/>
<dbReference type="PANTHER" id="PTHR22893:SF129">
    <property type="entry name" value="FLAVIN OXIDOREDUCTASE HXNT"/>
    <property type="match status" value="1"/>
</dbReference>
<sequence>MTTSKLFSPTRVGNNVLRHRVVLAPLTRYRAATNHVPSDLQVEYYKQRAGSGGGLLITEATLISPMAGGYPGSPGIFTQEQVEGWKKVTTAVHAQGAVIFIQLWHAGRATNKALLPNNASPVSASAIAVVGVVESLFSEPYEVPRPLEEDEIPAIIQEFVIASVNAIEAGFDGVEIQAANGYLIDQFINSKSNIRTDKYGGSIESRNRLALEVVHAIEQAIGLERTAIRLSPWGASQNMGDDTPLETWGYLTQQLQDEHLNLAYLHFVEPRPLMFRTFSSFRQPNIVHQIWKSAFISAGGHGDKREKALKIADETDNLLAFGRIFISNPDLPHRLQENLPLNLYNRATFYTQGAEGYIDYPEWEESRDAGMNEIP</sequence>
<dbReference type="GeneID" id="75909417"/>
<reference evidence="5" key="2">
    <citation type="journal article" date="2022" name="Proc. Natl. Acad. Sci. U.S.A.">
        <title>Diploid-dominant life cycles characterize the early evolution of Fungi.</title>
        <authorList>
            <person name="Amses K.R."/>
            <person name="Simmons D.R."/>
            <person name="Longcore J.E."/>
            <person name="Mondo S.J."/>
            <person name="Seto K."/>
            <person name="Jeronimo G.H."/>
            <person name="Bonds A.E."/>
            <person name="Quandt C.A."/>
            <person name="Davis W.J."/>
            <person name="Chang Y."/>
            <person name="Federici B.A."/>
            <person name="Kuo A."/>
            <person name="LaButti K."/>
            <person name="Pangilinan J."/>
            <person name="Andreopoulos W."/>
            <person name="Tritt A."/>
            <person name="Riley R."/>
            <person name="Hundley H."/>
            <person name="Johnson J."/>
            <person name="Lipzen A."/>
            <person name="Barry K."/>
            <person name="Lang B.F."/>
            <person name="Cuomo C.A."/>
            <person name="Buchler N.E."/>
            <person name="Grigoriev I.V."/>
            <person name="Spatafora J.W."/>
            <person name="Stajich J.E."/>
            <person name="James T.Y."/>
        </authorList>
    </citation>
    <scope>NUCLEOTIDE SEQUENCE</scope>
    <source>
        <strain evidence="5">AG</strain>
    </source>
</reference>
<evidence type="ECO:0000313" key="5">
    <source>
        <dbReference type="EMBL" id="KAI8584636.1"/>
    </source>
</evidence>
<dbReference type="EMBL" id="MU620892">
    <property type="protein sequence ID" value="KAI8584636.1"/>
    <property type="molecule type" value="Genomic_DNA"/>
</dbReference>
<comment type="similarity">
    <text evidence="2">Belongs to the NADH:flavin oxidoreductase/NADH oxidase family.</text>
</comment>
<reference evidence="5" key="1">
    <citation type="submission" date="2021-06" db="EMBL/GenBank/DDBJ databases">
        <authorList>
            <consortium name="DOE Joint Genome Institute"/>
            <person name="Mondo S.J."/>
            <person name="Amses K.R."/>
            <person name="Simmons D.R."/>
            <person name="Longcore J.E."/>
            <person name="Seto K."/>
            <person name="Alves G.H."/>
            <person name="Bonds A.E."/>
            <person name="Quandt C.A."/>
            <person name="Davis W.J."/>
            <person name="Chang Y."/>
            <person name="Letcher P.M."/>
            <person name="Powell M.J."/>
            <person name="Kuo A."/>
            <person name="Labutti K."/>
            <person name="Pangilinan J."/>
            <person name="Andreopoulos W."/>
            <person name="Tritt A."/>
            <person name="Riley R."/>
            <person name="Hundley H."/>
            <person name="Johnson J."/>
            <person name="Lipzen A."/>
            <person name="Barry K."/>
            <person name="Berbee M.L."/>
            <person name="Buchler N.E."/>
            <person name="Grigoriev I.V."/>
            <person name="Spatafora J.W."/>
            <person name="Stajich J.E."/>
            <person name="James T.Y."/>
        </authorList>
    </citation>
    <scope>NUCLEOTIDE SEQUENCE</scope>
    <source>
        <strain evidence="5">AG</strain>
    </source>
</reference>
<evidence type="ECO:0000256" key="2">
    <source>
        <dbReference type="ARBA" id="ARBA00005979"/>
    </source>
</evidence>
<dbReference type="GO" id="GO:0003959">
    <property type="term" value="F:NADPH dehydrogenase activity"/>
    <property type="evidence" value="ECO:0007669"/>
    <property type="project" value="TreeGrafter"/>
</dbReference>
<dbReference type="Proteomes" id="UP001206595">
    <property type="component" value="Unassembled WGS sequence"/>
</dbReference>
<dbReference type="SUPFAM" id="SSF51395">
    <property type="entry name" value="FMN-linked oxidoreductases"/>
    <property type="match status" value="1"/>
</dbReference>
<dbReference type="CDD" id="cd02933">
    <property type="entry name" value="OYE_like_FMN"/>
    <property type="match status" value="1"/>
</dbReference>
<organism evidence="5 6">
    <name type="scientific">Umbelopsis ramanniana AG</name>
    <dbReference type="NCBI Taxonomy" id="1314678"/>
    <lineage>
        <taxon>Eukaryota</taxon>
        <taxon>Fungi</taxon>
        <taxon>Fungi incertae sedis</taxon>
        <taxon>Mucoromycota</taxon>
        <taxon>Mucoromycotina</taxon>
        <taxon>Umbelopsidomycetes</taxon>
        <taxon>Umbelopsidales</taxon>
        <taxon>Umbelopsidaceae</taxon>
        <taxon>Umbelopsis</taxon>
    </lineage>
</organism>
<dbReference type="InterPro" id="IPR001155">
    <property type="entry name" value="OxRdtase_FMN_N"/>
</dbReference>
<protein>
    <recommendedName>
        <fullName evidence="4">NADH:flavin oxidoreductase/NADH oxidase N-terminal domain-containing protein</fullName>
    </recommendedName>
</protein>
<dbReference type="PANTHER" id="PTHR22893">
    <property type="entry name" value="NADH OXIDOREDUCTASE-RELATED"/>
    <property type="match status" value="1"/>
</dbReference>